<evidence type="ECO:0000256" key="2">
    <source>
        <dbReference type="SAM" id="Phobius"/>
    </source>
</evidence>
<organism evidence="3 4">
    <name type="scientific">Pomacea canaliculata</name>
    <name type="common">Golden apple snail</name>
    <dbReference type="NCBI Taxonomy" id="400727"/>
    <lineage>
        <taxon>Eukaryota</taxon>
        <taxon>Metazoa</taxon>
        <taxon>Spiralia</taxon>
        <taxon>Lophotrochozoa</taxon>
        <taxon>Mollusca</taxon>
        <taxon>Gastropoda</taxon>
        <taxon>Caenogastropoda</taxon>
        <taxon>Architaenioglossa</taxon>
        <taxon>Ampullarioidea</taxon>
        <taxon>Ampullariidae</taxon>
        <taxon>Pomacea</taxon>
    </lineage>
</organism>
<name>A0A2T7NL29_POMCA</name>
<accession>A0A2T7NL29</accession>
<keyword evidence="4" id="KW-1185">Reference proteome</keyword>
<feature type="compositionally biased region" description="Low complexity" evidence="1">
    <location>
        <begin position="390"/>
        <end position="424"/>
    </location>
</feature>
<feature type="compositionally biased region" description="Low complexity" evidence="1">
    <location>
        <begin position="266"/>
        <end position="285"/>
    </location>
</feature>
<feature type="region of interest" description="Disordered" evidence="1">
    <location>
        <begin position="179"/>
        <end position="285"/>
    </location>
</feature>
<keyword evidence="2" id="KW-1133">Transmembrane helix</keyword>
<protein>
    <submittedName>
        <fullName evidence="3">Uncharacterized protein</fullName>
    </submittedName>
</protein>
<comment type="caution">
    <text evidence="3">The sequence shown here is derived from an EMBL/GenBank/DDBJ whole genome shotgun (WGS) entry which is preliminary data.</text>
</comment>
<feature type="compositionally biased region" description="Basic and acidic residues" evidence="1">
    <location>
        <begin position="113"/>
        <end position="129"/>
    </location>
</feature>
<dbReference type="Proteomes" id="UP000245119">
    <property type="component" value="Linkage Group LG11"/>
</dbReference>
<feature type="region of interest" description="Disordered" evidence="1">
    <location>
        <begin position="298"/>
        <end position="364"/>
    </location>
</feature>
<feature type="compositionally biased region" description="Acidic residues" evidence="1">
    <location>
        <begin position="98"/>
        <end position="112"/>
    </location>
</feature>
<feature type="transmembrane region" description="Helical" evidence="2">
    <location>
        <begin position="12"/>
        <end position="35"/>
    </location>
</feature>
<evidence type="ECO:0000256" key="1">
    <source>
        <dbReference type="SAM" id="MobiDB-lite"/>
    </source>
</evidence>
<feature type="compositionally biased region" description="Low complexity" evidence="1">
    <location>
        <begin position="341"/>
        <end position="359"/>
    </location>
</feature>
<sequence>MGSSLPTTPPYMIAVYVAVSLSVVGLFAALVYIFCSRRYRLNWFERTLLEEHKGAAAVGSGLHVRGGGAASGVTIAGRGGRVVRICCSSRGRRSSDDSDRDEDEEEEEEEEEKEKRKEKPGGGRQERKSGGGGGAPSTSPPTSATAKAATAAAVASSFHAGEPTVRCTRVVASGDGVVAATAAGPSPSLSPSSGPRTTAPRGSHRLVKQVRSASPWVATPAGSSRTGAGGKGGRLESSSSHSSHLSSSAVGPRSPCLLVPHSFGQSFADPTSSSTSSSLAAASSPASSIIVVVAPEVAKDVSGSPSSPSAPYEGLSFAVPQTTTWRIQQTPQQPKLPPPKSSSSPASSSTIQPTTSTESEAGSDLSQWLKQLAARCMAGVAGRGLLGRSATTTSATASAAAATATASTSSFSSSSSSGSSALTSGVRGGAEWLQSMRKMGSSPSSPVADASEKFWVPPAVLERKRAQSLIPALSRQGSDEGK</sequence>
<keyword evidence="2" id="KW-0472">Membrane</keyword>
<evidence type="ECO:0000313" key="3">
    <source>
        <dbReference type="EMBL" id="PVD21874.1"/>
    </source>
</evidence>
<dbReference type="EMBL" id="PZQS01000011">
    <property type="protein sequence ID" value="PVD21874.1"/>
    <property type="molecule type" value="Genomic_DNA"/>
</dbReference>
<proteinExistence type="predicted"/>
<feature type="compositionally biased region" description="Low complexity" evidence="1">
    <location>
        <begin position="237"/>
        <end position="248"/>
    </location>
</feature>
<dbReference type="AlphaFoldDB" id="A0A2T7NL29"/>
<dbReference type="STRING" id="400727.A0A2T7NL29"/>
<feature type="region of interest" description="Disordered" evidence="1">
    <location>
        <begin position="390"/>
        <end position="426"/>
    </location>
</feature>
<keyword evidence="2" id="KW-0812">Transmembrane</keyword>
<feature type="region of interest" description="Disordered" evidence="1">
    <location>
        <begin position="89"/>
        <end position="148"/>
    </location>
</feature>
<feature type="compositionally biased region" description="Low complexity" evidence="1">
    <location>
        <begin position="179"/>
        <end position="195"/>
    </location>
</feature>
<evidence type="ECO:0000313" key="4">
    <source>
        <dbReference type="Proteomes" id="UP000245119"/>
    </source>
</evidence>
<gene>
    <name evidence="3" type="ORF">C0Q70_17677</name>
</gene>
<feature type="compositionally biased region" description="Low complexity" evidence="1">
    <location>
        <begin position="136"/>
        <end position="148"/>
    </location>
</feature>
<reference evidence="3 4" key="1">
    <citation type="submission" date="2018-04" db="EMBL/GenBank/DDBJ databases">
        <title>The genome of golden apple snail Pomacea canaliculata provides insight into stress tolerance and invasive adaptation.</title>
        <authorList>
            <person name="Liu C."/>
            <person name="Liu B."/>
            <person name="Ren Y."/>
            <person name="Zhang Y."/>
            <person name="Wang H."/>
            <person name="Li S."/>
            <person name="Jiang F."/>
            <person name="Yin L."/>
            <person name="Zhang G."/>
            <person name="Qian W."/>
            <person name="Fan W."/>
        </authorList>
    </citation>
    <scope>NUCLEOTIDE SEQUENCE [LARGE SCALE GENOMIC DNA]</scope>
    <source>
        <strain evidence="3">SZHN2017</strain>
        <tissue evidence="3">Muscle</tissue>
    </source>
</reference>
<dbReference type="OrthoDB" id="67700at2759"/>